<feature type="modified residue" description="N6-(pyridoxal phosphate)lysine" evidence="8">
    <location>
        <position position="199"/>
    </location>
</feature>
<dbReference type="SUPFAM" id="SSF53383">
    <property type="entry name" value="PLP-dependent transferases"/>
    <property type="match status" value="1"/>
</dbReference>
<accession>A0AAU8IGV9</accession>
<dbReference type="PROSITE" id="PS00868">
    <property type="entry name" value="CYS_MET_METAB_PP"/>
    <property type="match status" value="1"/>
</dbReference>
<reference evidence="10" key="1">
    <citation type="submission" date="2024-06" db="EMBL/GenBank/DDBJ databases">
        <authorList>
            <person name="Fan A."/>
            <person name="Zhang F.Y."/>
            <person name="Zhang L."/>
        </authorList>
    </citation>
    <scope>NUCLEOTIDE SEQUENCE</scope>
    <source>
        <strain evidence="10">Y61</strain>
    </source>
</reference>
<dbReference type="AlphaFoldDB" id="A0AAU8IGV9"/>
<evidence type="ECO:0000256" key="7">
    <source>
        <dbReference type="ARBA" id="ARBA00023239"/>
    </source>
</evidence>
<dbReference type="PANTHER" id="PTHR11808">
    <property type="entry name" value="TRANS-SULFURATION ENZYME FAMILY MEMBER"/>
    <property type="match status" value="1"/>
</dbReference>
<dbReference type="NCBIfam" id="NF005976">
    <property type="entry name" value="PRK08064.1"/>
    <property type="match status" value="1"/>
</dbReference>
<dbReference type="CDD" id="cd00614">
    <property type="entry name" value="CGS_like"/>
    <property type="match status" value="1"/>
</dbReference>
<evidence type="ECO:0000256" key="4">
    <source>
        <dbReference type="ARBA" id="ARBA00022605"/>
    </source>
</evidence>
<keyword evidence="7 10" id="KW-0456">Lyase</keyword>
<dbReference type="Pfam" id="PF01053">
    <property type="entry name" value="Cys_Met_Meta_PP"/>
    <property type="match status" value="1"/>
</dbReference>
<dbReference type="Gene3D" id="3.40.640.10">
    <property type="entry name" value="Type I PLP-dependent aspartate aminotransferase-like (Major domain)"/>
    <property type="match status" value="1"/>
</dbReference>
<keyword evidence="5 8" id="KW-0663">Pyridoxal phosphate</keyword>
<comment type="cofactor">
    <cofactor evidence="1 9">
        <name>pyridoxal 5'-phosphate</name>
        <dbReference type="ChEBI" id="CHEBI:597326"/>
    </cofactor>
</comment>
<evidence type="ECO:0000256" key="3">
    <source>
        <dbReference type="ARBA" id="ARBA00012224"/>
    </source>
</evidence>
<sequence length="401" mass="43261">MADSFGFSTRLIRESVAVDKQTGAANVPVYLSSTFHQKSFDQFGKYDYSRSGNPTREVLEQAIARLEGGVRGFAFSSGMAAISTAFLLLSSGDHAVVPKNVYGGTFRILTQVLGRLGIEHTFVNMTDPDAVERAIRPNTKVIYIETPSNPTFRITDIHAISQIARAHRCYTFADNTFMSPVFQRPLALGADLVLHSATKFISGHSDVVAGLAVAGSEELAEKMYFLQNALGAVLGVQDAWLLLRGLKTLDVRIRRSAASARKIAGFLAEQPEVRHVYYPGLPDHPGHAVQARQSESGGAVLSFDLGNEAGARLFVDRVEIPVFAVSLGAVESILSYPPRMSHAELSPDEQKDAGISSGLLRLSVGLEDSEDLICDLRRGLSAVRKSKNGAVRSGVSCGHLS</sequence>
<dbReference type="RefSeq" id="WP_353948533.1">
    <property type="nucleotide sequence ID" value="NZ_CP159510.1"/>
</dbReference>
<dbReference type="InterPro" id="IPR000277">
    <property type="entry name" value="Cys/Met-Metab_PyrdxlP-dep_enz"/>
</dbReference>
<dbReference type="GO" id="GO:0019346">
    <property type="term" value="P:transsulfuration"/>
    <property type="evidence" value="ECO:0007669"/>
    <property type="project" value="InterPro"/>
</dbReference>
<dbReference type="EMBL" id="CP159510">
    <property type="protein sequence ID" value="XCJ17253.1"/>
    <property type="molecule type" value="Genomic_DNA"/>
</dbReference>
<comment type="similarity">
    <text evidence="2 9">Belongs to the trans-sulfuration enzymes family.</text>
</comment>
<evidence type="ECO:0000256" key="5">
    <source>
        <dbReference type="ARBA" id="ARBA00022898"/>
    </source>
</evidence>
<dbReference type="InterPro" id="IPR015422">
    <property type="entry name" value="PyrdxlP-dep_Trfase_small"/>
</dbReference>
<dbReference type="InterPro" id="IPR015424">
    <property type="entry name" value="PyrdxlP-dep_Trfase"/>
</dbReference>
<keyword evidence="4" id="KW-0028">Amino-acid biosynthesis</keyword>
<evidence type="ECO:0000256" key="2">
    <source>
        <dbReference type="ARBA" id="ARBA00009077"/>
    </source>
</evidence>
<evidence type="ECO:0000256" key="6">
    <source>
        <dbReference type="ARBA" id="ARBA00023167"/>
    </source>
</evidence>
<dbReference type="Gene3D" id="3.90.1150.10">
    <property type="entry name" value="Aspartate Aminotransferase, domain 1"/>
    <property type="match status" value="1"/>
</dbReference>
<dbReference type="PANTHER" id="PTHR11808:SF50">
    <property type="entry name" value="CYSTATHIONINE BETA-LYASE"/>
    <property type="match status" value="1"/>
</dbReference>
<dbReference type="InterPro" id="IPR015421">
    <property type="entry name" value="PyrdxlP-dep_Trfase_major"/>
</dbReference>
<dbReference type="GO" id="GO:0030170">
    <property type="term" value="F:pyridoxal phosphate binding"/>
    <property type="evidence" value="ECO:0007669"/>
    <property type="project" value="InterPro"/>
</dbReference>
<dbReference type="GO" id="GO:0005737">
    <property type="term" value="C:cytoplasm"/>
    <property type="evidence" value="ECO:0007669"/>
    <property type="project" value="TreeGrafter"/>
</dbReference>
<dbReference type="FunFam" id="3.40.640.10:FF:000009">
    <property type="entry name" value="Cystathionine gamma-synthase homolog"/>
    <property type="match status" value="1"/>
</dbReference>
<dbReference type="InterPro" id="IPR054542">
    <property type="entry name" value="Cys_met_metab_PP"/>
</dbReference>
<evidence type="ECO:0000256" key="1">
    <source>
        <dbReference type="ARBA" id="ARBA00001933"/>
    </source>
</evidence>
<evidence type="ECO:0000313" key="10">
    <source>
        <dbReference type="EMBL" id="XCJ17253.1"/>
    </source>
</evidence>
<dbReference type="GO" id="GO:0047804">
    <property type="term" value="F:cysteine-S-conjugate beta-lyase activity"/>
    <property type="evidence" value="ECO:0007669"/>
    <property type="project" value="UniProtKB-EC"/>
</dbReference>
<organism evidence="10">
    <name type="scientific">Sporolactobacillus sp. Y61</name>
    <dbReference type="NCBI Taxonomy" id="3160863"/>
    <lineage>
        <taxon>Bacteria</taxon>
        <taxon>Bacillati</taxon>
        <taxon>Bacillota</taxon>
        <taxon>Bacilli</taxon>
        <taxon>Bacillales</taxon>
        <taxon>Sporolactobacillaceae</taxon>
        <taxon>Sporolactobacillus</taxon>
    </lineage>
</organism>
<name>A0AAU8IGV9_9BACL</name>
<evidence type="ECO:0000256" key="8">
    <source>
        <dbReference type="PIRSR" id="PIRSR001434-2"/>
    </source>
</evidence>
<dbReference type="FunFam" id="3.90.1150.10:FF:000033">
    <property type="entry name" value="Cystathionine gamma-synthase"/>
    <property type="match status" value="1"/>
</dbReference>
<dbReference type="EC" id="4.4.1.13" evidence="3"/>
<protein>
    <recommendedName>
        <fullName evidence="3">cysteine-S-conjugate beta-lyase</fullName>
        <ecNumber evidence="3">4.4.1.13</ecNumber>
    </recommendedName>
</protein>
<evidence type="ECO:0000256" key="9">
    <source>
        <dbReference type="RuleBase" id="RU362118"/>
    </source>
</evidence>
<proteinExistence type="inferred from homology"/>
<dbReference type="GO" id="GO:0009086">
    <property type="term" value="P:methionine biosynthetic process"/>
    <property type="evidence" value="ECO:0007669"/>
    <property type="project" value="UniProtKB-KW"/>
</dbReference>
<dbReference type="PIRSF" id="PIRSF001434">
    <property type="entry name" value="CGS"/>
    <property type="match status" value="1"/>
</dbReference>
<keyword evidence="6" id="KW-0486">Methionine biosynthesis</keyword>
<gene>
    <name evidence="10" type="primary">metC</name>
    <name evidence="10" type="ORF">ABNN70_01570</name>
</gene>